<dbReference type="Gene3D" id="1.10.510.10">
    <property type="entry name" value="Transferase(Phosphotransferase) domain 1"/>
    <property type="match status" value="1"/>
</dbReference>
<evidence type="ECO:0000259" key="8">
    <source>
        <dbReference type="PROSITE" id="PS50011"/>
    </source>
</evidence>
<protein>
    <recommendedName>
        <fullName evidence="8">Protein kinase domain-containing protein</fullName>
    </recommendedName>
</protein>
<dbReference type="PANTHER" id="PTHR24057">
    <property type="entry name" value="GLYCOGEN SYNTHASE KINASE-3 ALPHA"/>
    <property type="match status" value="1"/>
</dbReference>
<dbReference type="AlphaFoldDB" id="A0AA36N1B9"/>
<dbReference type="PROSITE" id="PS50011">
    <property type="entry name" value="PROTEIN_KINASE_DOM"/>
    <property type="match status" value="1"/>
</dbReference>
<dbReference type="FunFam" id="1.10.510.10:FF:000624">
    <property type="entry name" value="Mitogen-activated protein kinase"/>
    <property type="match status" value="1"/>
</dbReference>
<dbReference type="EMBL" id="CAUJNA010002924">
    <property type="protein sequence ID" value="CAJ1394700.1"/>
    <property type="molecule type" value="Genomic_DNA"/>
</dbReference>
<dbReference type="PROSITE" id="PS00107">
    <property type="entry name" value="PROTEIN_KINASE_ATP"/>
    <property type="match status" value="1"/>
</dbReference>
<dbReference type="GO" id="GO:0004674">
    <property type="term" value="F:protein serine/threonine kinase activity"/>
    <property type="evidence" value="ECO:0007669"/>
    <property type="project" value="UniProtKB-KW"/>
</dbReference>
<keyword evidence="6 7" id="KW-0067">ATP-binding</keyword>
<evidence type="ECO:0000256" key="2">
    <source>
        <dbReference type="ARBA" id="ARBA00022527"/>
    </source>
</evidence>
<sequence length="568" mass="61945">MGRAVLARGIWKSVEIEDDLNARTISQDISSLTGKPKDVARAALNFTGGDQQEACALLMSGMSLTVLGLNLELAPLELGGTPWLDCDGVVSSVGDLQNCLLLRFPRFCKEVARLLTLETLEVFLLRSLAPLAGWAAVDLEVPELRAMGGPIGTLQHKVFKPGLASIPLEEVELCALRVIKTTTFLAPGKSACSSPPSVLALDAPPVSASAPVPAAEEQGKQESSSYVKLREIGSGAFGSVHLASAPKGQLVAVKTVPVDGQERREVELLRHAAHPRIVWCRIASIHSPLESFEHHHSKCIDCFTSGKDLCIVMEFLPENLHQRIGGKALAAGQVRSFTTQLLIALAHLDSLQICHRDLKPENLLLEGEQLKLCDFGSAKRLLSSDKPSASYICSRWWRAPELILGSGNYTTSIDWWSCGCIIAEMVCGRPIFMGESSWGQMYAIVRVLGTPSEAEMQFLTPHAEPGGRLAQHLSTLAKLHRASRLPELLSGSGGFLRIAQRLLRYAPQDRWHPTRLLKSRFLQHPQPSCVAPGIGTKVSKRLRSEDLLMQSAKRRQVACEARIVDLRS</sequence>
<organism evidence="9 10">
    <name type="scientific">Effrenium voratum</name>
    <dbReference type="NCBI Taxonomy" id="2562239"/>
    <lineage>
        <taxon>Eukaryota</taxon>
        <taxon>Sar</taxon>
        <taxon>Alveolata</taxon>
        <taxon>Dinophyceae</taxon>
        <taxon>Suessiales</taxon>
        <taxon>Symbiodiniaceae</taxon>
        <taxon>Effrenium</taxon>
    </lineage>
</organism>
<evidence type="ECO:0000256" key="5">
    <source>
        <dbReference type="ARBA" id="ARBA00022777"/>
    </source>
</evidence>
<evidence type="ECO:0000256" key="1">
    <source>
        <dbReference type="ARBA" id="ARBA00005527"/>
    </source>
</evidence>
<evidence type="ECO:0000256" key="3">
    <source>
        <dbReference type="ARBA" id="ARBA00022679"/>
    </source>
</evidence>
<dbReference type="Gene3D" id="3.30.200.20">
    <property type="entry name" value="Phosphorylase Kinase, domain 1"/>
    <property type="match status" value="1"/>
</dbReference>
<accession>A0AA36N1B9</accession>
<keyword evidence="10" id="KW-1185">Reference proteome</keyword>
<keyword evidence="4 7" id="KW-0547">Nucleotide-binding</keyword>
<dbReference type="GO" id="GO:0005634">
    <property type="term" value="C:nucleus"/>
    <property type="evidence" value="ECO:0007669"/>
    <property type="project" value="TreeGrafter"/>
</dbReference>
<dbReference type="InterPro" id="IPR050591">
    <property type="entry name" value="GSK-3"/>
</dbReference>
<dbReference type="PROSITE" id="PS00108">
    <property type="entry name" value="PROTEIN_KINASE_ST"/>
    <property type="match status" value="1"/>
</dbReference>
<dbReference type="Proteomes" id="UP001178507">
    <property type="component" value="Unassembled WGS sequence"/>
</dbReference>
<dbReference type="InterPro" id="IPR011009">
    <property type="entry name" value="Kinase-like_dom_sf"/>
</dbReference>
<comment type="caution">
    <text evidence="9">The sequence shown here is derived from an EMBL/GenBank/DDBJ whole genome shotgun (WGS) entry which is preliminary data.</text>
</comment>
<evidence type="ECO:0000256" key="4">
    <source>
        <dbReference type="ARBA" id="ARBA00022741"/>
    </source>
</evidence>
<dbReference type="GO" id="GO:0030154">
    <property type="term" value="P:cell differentiation"/>
    <property type="evidence" value="ECO:0007669"/>
    <property type="project" value="TreeGrafter"/>
</dbReference>
<gene>
    <name evidence="9" type="ORF">EVOR1521_LOCUS19305</name>
</gene>
<keyword evidence="5" id="KW-0418">Kinase</keyword>
<dbReference type="InterPro" id="IPR000719">
    <property type="entry name" value="Prot_kinase_dom"/>
</dbReference>
<dbReference type="Pfam" id="PF00069">
    <property type="entry name" value="Pkinase"/>
    <property type="match status" value="1"/>
</dbReference>
<dbReference type="InterPro" id="IPR017441">
    <property type="entry name" value="Protein_kinase_ATP_BS"/>
</dbReference>
<dbReference type="GO" id="GO:0007165">
    <property type="term" value="P:signal transduction"/>
    <property type="evidence" value="ECO:0007669"/>
    <property type="project" value="TreeGrafter"/>
</dbReference>
<dbReference type="GO" id="GO:0005524">
    <property type="term" value="F:ATP binding"/>
    <property type="evidence" value="ECO:0007669"/>
    <property type="project" value="UniProtKB-UniRule"/>
</dbReference>
<dbReference type="GO" id="GO:0005737">
    <property type="term" value="C:cytoplasm"/>
    <property type="evidence" value="ECO:0007669"/>
    <property type="project" value="TreeGrafter"/>
</dbReference>
<dbReference type="SUPFAM" id="SSF56112">
    <property type="entry name" value="Protein kinase-like (PK-like)"/>
    <property type="match status" value="1"/>
</dbReference>
<feature type="binding site" evidence="7">
    <location>
        <position position="254"/>
    </location>
    <ligand>
        <name>ATP</name>
        <dbReference type="ChEBI" id="CHEBI:30616"/>
    </ligand>
</feature>
<dbReference type="SMART" id="SM00220">
    <property type="entry name" value="S_TKc"/>
    <property type="match status" value="1"/>
</dbReference>
<evidence type="ECO:0000313" key="9">
    <source>
        <dbReference type="EMBL" id="CAJ1394700.1"/>
    </source>
</evidence>
<comment type="similarity">
    <text evidence="1">Belongs to the protein kinase superfamily. CMGC Ser/Thr protein kinase family. GSK-3 subfamily.</text>
</comment>
<keyword evidence="3" id="KW-0808">Transferase</keyword>
<dbReference type="PANTHER" id="PTHR24057:SF0">
    <property type="entry name" value="PROTEIN KINASE SHAGGY-RELATED"/>
    <property type="match status" value="1"/>
</dbReference>
<feature type="domain" description="Protein kinase" evidence="8">
    <location>
        <begin position="226"/>
        <end position="522"/>
    </location>
</feature>
<evidence type="ECO:0000256" key="6">
    <source>
        <dbReference type="ARBA" id="ARBA00022840"/>
    </source>
</evidence>
<proteinExistence type="inferred from homology"/>
<keyword evidence="2" id="KW-0723">Serine/threonine-protein kinase</keyword>
<evidence type="ECO:0000256" key="7">
    <source>
        <dbReference type="PROSITE-ProRule" id="PRU10141"/>
    </source>
</evidence>
<evidence type="ECO:0000313" key="10">
    <source>
        <dbReference type="Proteomes" id="UP001178507"/>
    </source>
</evidence>
<reference evidence="9" key="1">
    <citation type="submission" date="2023-08" db="EMBL/GenBank/DDBJ databases">
        <authorList>
            <person name="Chen Y."/>
            <person name="Shah S."/>
            <person name="Dougan E. K."/>
            <person name="Thang M."/>
            <person name="Chan C."/>
        </authorList>
    </citation>
    <scope>NUCLEOTIDE SEQUENCE</scope>
</reference>
<dbReference type="InterPro" id="IPR008271">
    <property type="entry name" value="Ser/Thr_kinase_AS"/>
</dbReference>
<name>A0AA36N1B9_9DINO</name>